<dbReference type="Pfam" id="PF20458">
    <property type="entry name" value="DUF6711"/>
    <property type="match status" value="1"/>
</dbReference>
<dbReference type="InterPro" id="IPR046557">
    <property type="entry name" value="DUF6711"/>
</dbReference>
<reference evidence="1" key="1">
    <citation type="journal article" date="2021" name="Proc. Natl. Acad. Sci. U.S.A.">
        <title>A Catalog of Tens of Thousands of Viruses from Human Metagenomes Reveals Hidden Associations with Chronic Diseases.</title>
        <authorList>
            <person name="Tisza M.J."/>
            <person name="Buck C.B."/>
        </authorList>
    </citation>
    <scope>NUCLEOTIDE SEQUENCE</scope>
    <source>
        <strain evidence="1">Ctvdw32</strain>
    </source>
</reference>
<sequence>MEVLKVTKKSGAVVSLPAPDELKWNISDLDADGTGRNQNGDMFRDRVAVKRKLECSWRPLVSAEMAKLLQAVDDVFFSLTYPDAMTGTDRTMMCYVGDRSSPIMRPETDGKWLWGGLSMNFVER</sequence>
<name>A0A8S5QAF5_9CAUD</name>
<dbReference type="EMBL" id="BK015621">
    <property type="protein sequence ID" value="DAE16350.1"/>
    <property type="molecule type" value="Genomic_DNA"/>
</dbReference>
<protein>
    <submittedName>
        <fullName evidence="1">Uncharacterized protein</fullName>
    </submittedName>
</protein>
<accession>A0A8S5QAF5</accession>
<evidence type="ECO:0000313" key="1">
    <source>
        <dbReference type="EMBL" id="DAE16350.1"/>
    </source>
</evidence>
<proteinExistence type="predicted"/>
<organism evidence="1">
    <name type="scientific">Siphoviridae sp. ctvdw32</name>
    <dbReference type="NCBI Taxonomy" id="2825723"/>
    <lineage>
        <taxon>Viruses</taxon>
        <taxon>Duplodnaviria</taxon>
        <taxon>Heunggongvirae</taxon>
        <taxon>Uroviricota</taxon>
        <taxon>Caudoviricetes</taxon>
    </lineage>
</organism>